<keyword evidence="4" id="KW-1003">Cell membrane</keyword>
<dbReference type="PANTHER" id="PTHR11048">
    <property type="entry name" value="PRENYLTRANSFERASES"/>
    <property type="match status" value="1"/>
</dbReference>
<dbReference type="Pfam" id="PF01040">
    <property type="entry name" value="UbiA"/>
    <property type="match status" value="1"/>
</dbReference>
<feature type="transmembrane region" description="Helical" evidence="12">
    <location>
        <begin position="139"/>
        <end position="159"/>
    </location>
</feature>
<comment type="similarity">
    <text evidence="3">Belongs to the UbiA prenyltransferase family.</text>
</comment>
<evidence type="ECO:0000256" key="12">
    <source>
        <dbReference type="SAM" id="Phobius"/>
    </source>
</evidence>
<dbReference type="InterPro" id="IPR044878">
    <property type="entry name" value="UbiA_sf"/>
</dbReference>
<dbReference type="EMBL" id="CP027843">
    <property type="protein sequence ID" value="AVQ12028.1"/>
    <property type="molecule type" value="Genomic_DNA"/>
</dbReference>
<evidence type="ECO:0000256" key="11">
    <source>
        <dbReference type="ARBA" id="ARBA00034524"/>
    </source>
</evidence>
<feature type="transmembrane region" description="Helical" evidence="12">
    <location>
        <begin position="43"/>
        <end position="64"/>
    </location>
</feature>
<dbReference type="NCBIfam" id="TIGR01475">
    <property type="entry name" value="ubiA_other"/>
    <property type="match status" value="1"/>
</dbReference>
<dbReference type="Proteomes" id="UP000033961">
    <property type="component" value="Chromosome I"/>
</dbReference>
<sequence length="299" mass="33788">MNATLNSLKQFGSLVKFSHTLFALPFAGIAFVLAFLKTYGKSVLDWTILSILILLSMVFARSAAMGFNRIVDTDIDAKNERTERREIPAGKISKRSAISFVVLSSLGFFITSWFINSVAWRLSFPTLMILFGYSLSKRFTWLCHFILGFSIGLAPLATWVAIREEIVLEPILWTVGLAFNLAGFDILYALQDREFDRKEGLYSIPAKFGRKHSLLIAIVSHILCIFFLFAAGIVSQLGPVFLIFLVFTGYLLFQEHRIARASGEKFFPPKFYQIHSYISLILFAGLLIDRILFLGILID</sequence>
<dbReference type="GO" id="GO:0008412">
    <property type="term" value="F:4-hydroxybenzoate polyprenyltransferase activity"/>
    <property type="evidence" value="ECO:0007669"/>
    <property type="project" value="UniProtKB-EC"/>
</dbReference>
<keyword evidence="5" id="KW-0997">Cell inner membrane</keyword>
<dbReference type="GO" id="GO:0006744">
    <property type="term" value="P:ubiquinone biosynthetic process"/>
    <property type="evidence" value="ECO:0007669"/>
    <property type="project" value="UniProtKB-KW"/>
</dbReference>
<accession>A0A2P1QSY8</accession>
<dbReference type="NCBIfam" id="NF009524">
    <property type="entry name" value="PRK12886.1"/>
    <property type="match status" value="1"/>
</dbReference>
<dbReference type="Gene3D" id="1.10.357.140">
    <property type="entry name" value="UbiA prenyltransferase"/>
    <property type="match status" value="1"/>
</dbReference>
<evidence type="ECO:0000256" key="9">
    <source>
        <dbReference type="ARBA" id="ARBA00022989"/>
    </source>
</evidence>
<dbReference type="InterPro" id="IPR039653">
    <property type="entry name" value="Prenyltransferase"/>
</dbReference>
<feature type="transmembrane region" description="Helical" evidence="12">
    <location>
        <begin position="237"/>
        <end position="253"/>
    </location>
</feature>
<organism evidence="13 14">
    <name type="scientific">Leptospira santarosai</name>
    <dbReference type="NCBI Taxonomy" id="28183"/>
    <lineage>
        <taxon>Bacteria</taxon>
        <taxon>Pseudomonadati</taxon>
        <taxon>Spirochaetota</taxon>
        <taxon>Spirochaetia</taxon>
        <taxon>Leptospirales</taxon>
        <taxon>Leptospiraceae</taxon>
        <taxon>Leptospira</taxon>
    </lineage>
</organism>
<evidence type="ECO:0000256" key="5">
    <source>
        <dbReference type="ARBA" id="ARBA00022519"/>
    </source>
</evidence>
<dbReference type="GO" id="GO:0005886">
    <property type="term" value="C:plasma membrane"/>
    <property type="evidence" value="ECO:0007669"/>
    <property type="project" value="TreeGrafter"/>
</dbReference>
<keyword evidence="8 12" id="KW-0812">Transmembrane</keyword>
<dbReference type="FunFam" id="1.10.357.140:FF:000008">
    <property type="entry name" value="4-hydroxybenzoate octaprenyltransferase"/>
    <property type="match status" value="1"/>
</dbReference>
<evidence type="ECO:0000256" key="7">
    <source>
        <dbReference type="ARBA" id="ARBA00022688"/>
    </source>
</evidence>
<evidence type="ECO:0000313" key="13">
    <source>
        <dbReference type="EMBL" id="AVQ12028.1"/>
    </source>
</evidence>
<evidence type="ECO:0000256" key="4">
    <source>
        <dbReference type="ARBA" id="ARBA00022475"/>
    </source>
</evidence>
<feature type="transmembrane region" description="Helical" evidence="12">
    <location>
        <begin position="274"/>
        <end position="298"/>
    </location>
</feature>
<name>A0A2P1QSY8_9LEPT</name>
<dbReference type="InterPro" id="IPR000537">
    <property type="entry name" value="UbiA_prenyltransferase"/>
</dbReference>
<dbReference type="FunFam" id="1.20.120.1780:FF:000001">
    <property type="entry name" value="4-hydroxybenzoate octaprenyltransferase"/>
    <property type="match status" value="1"/>
</dbReference>
<comment type="subcellular location">
    <subcellularLocation>
        <location evidence="2">Membrane</location>
        <topology evidence="2">Multi-pass membrane protein</topology>
    </subcellularLocation>
</comment>
<reference evidence="13 14" key="1">
    <citation type="journal article" date="2015" name="Genome Announc.">
        <title>Draft Genome Sequences of Leptospira santarosai Strains U160, U164, and U233, Isolated from Asymptomatic Cattle.</title>
        <authorList>
            <person name="Kremer F.S."/>
            <person name="Eslabao M.R."/>
            <person name="Provisor M."/>
            <person name="Woloski R.D."/>
            <person name="Ramires O.V."/>
            <person name="Moreno L.Z."/>
            <person name="Moreno A.M."/>
            <person name="Hamond C."/>
            <person name="Lilenbaum W."/>
            <person name="Dellagostin O.A."/>
        </authorList>
    </citation>
    <scope>NUCLEOTIDE SEQUENCE [LARGE SCALE GENOMIC DNA]</scope>
    <source>
        <strain evidence="13 14">U160</strain>
    </source>
</reference>
<feature type="transmembrane region" description="Helical" evidence="12">
    <location>
        <begin position="212"/>
        <end position="231"/>
    </location>
</feature>
<evidence type="ECO:0000256" key="8">
    <source>
        <dbReference type="ARBA" id="ARBA00022692"/>
    </source>
</evidence>
<protein>
    <recommendedName>
        <fullName evidence="11">4-hydroxybenzoate polyprenyltransferase</fullName>
        <ecNumber evidence="11">2.5.1.39</ecNumber>
    </recommendedName>
</protein>
<dbReference type="Gene3D" id="1.20.120.1780">
    <property type="entry name" value="UbiA prenyltransferase"/>
    <property type="match status" value="1"/>
</dbReference>
<dbReference type="InterPro" id="IPR006371">
    <property type="entry name" value="Polyprenyltransferase_UbiA-li"/>
</dbReference>
<evidence type="ECO:0000256" key="2">
    <source>
        <dbReference type="ARBA" id="ARBA00004141"/>
    </source>
</evidence>
<comment type="cofactor">
    <cofactor evidence="1">
        <name>Mg(2+)</name>
        <dbReference type="ChEBI" id="CHEBI:18420"/>
    </cofactor>
</comment>
<evidence type="ECO:0000256" key="6">
    <source>
        <dbReference type="ARBA" id="ARBA00022679"/>
    </source>
</evidence>
<evidence type="ECO:0000256" key="10">
    <source>
        <dbReference type="ARBA" id="ARBA00023136"/>
    </source>
</evidence>
<keyword evidence="6 13" id="KW-0808">Transferase</keyword>
<proteinExistence type="inferred from homology"/>
<dbReference type="AlphaFoldDB" id="A0A2P1QSY8"/>
<keyword evidence="10 12" id="KW-0472">Membrane</keyword>
<keyword evidence="9 12" id="KW-1133">Transmembrane helix</keyword>
<dbReference type="EC" id="2.5.1.39" evidence="11"/>
<feature type="transmembrane region" description="Helical" evidence="12">
    <location>
        <begin position="171"/>
        <end position="191"/>
    </location>
</feature>
<dbReference type="CDD" id="cd13959">
    <property type="entry name" value="PT_UbiA_COQ2"/>
    <property type="match status" value="1"/>
</dbReference>
<evidence type="ECO:0000313" key="14">
    <source>
        <dbReference type="Proteomes" id="UP000033961"/>
    </source>
</evidence>
<evidence type="ECO:0000256" key="3">
    <source>
        <dbReference type="ARBA" id="ARBA00005985"/>
    </source>
</evidence>
<gene>
    <name evidence="13" type="ORF">XB16_1698</name>
</gene>
<evidence type="ECO:0000256" key="1">
    <source>
        <dbReference type="ARBA" id="ARBA00001946"/>
    </source>
</evidence>
<dbReference type="PANTHER" id="PTHR11048:SF28">
    <property type="entry name" value="4-HYDROXYBENZOATE POLYPRENYLTRANSFERASE, MITOCHONDRIAL"/>
    <property type="match status" value="1"/>
</dbReference>
<feature type="transmembrane region" description="Helical" evidence="12">
    <location>
        <begin position="97"/>
        <end position="119"/>
    </location>
</feature>
<feature type="transmembrane region" description="Helical" evidence="12">
    <location>
        <begin position="17"/>
        <end position="36"/>
    </location>
</feature>
<keyword evidence="7" id="KW-0831">Ubiquinone biosynthesis</keyword>